<gene>
    <name evidence="2" type="ORF">DC363_01490</name>
</gene>
<keyword evidence="3" id="KW-1185">Reference proteome</keyword>
<dbReference type="EMBL" id="QCYG01000001">
    <property type="protein sequence ID" value="PVA08198.1"/>
    <property type="molecule type" value="Genomic_DNA"/>
</dbReference>
<dbReference type="PANTHER" id="PTHR40254">
    <property type="entry name" value="BLR0577 PROTEIN"/>
    <property type="match status" value="1"/>
</dbReference>
<dbReference type="AlphaFoldDB" id="A0A2T7G1D1"/>
<protein>
    <recommendedName>
        <fullName evidence="1">FAD-dependent urate hydroxylase HpyO/Asp monooxygenase CreE-like FAD/NAD(P)-binding domain-containing protein</fullName>
    </recommendedName>
</protein>
<dbReference type="Proteomes" id="UP000244817">
    <property type="component" value="Unassembled WGS sequence"/>
</dbReference>
<feature type="domain" description="FAD-dependent urate hydroxylase HpyO/Asp monooxygenase CreE-like FAD/NAD(P)-binding" evidence="1">
    <location>
        <begin position="11"/>
        <end position="164"/>
    </location>
</feature>
<accession>A0A2T7G1D1</accession>
<evidence type="ECO:0000313" key="3">
    <source>
        <dbReference type="Proteomes" id="UP000244817"/>
    </source>
</evidence>
<sequence length="563" mass="59567">MTDLKQGLRVAIVGLGPRGLGAVEALILRAREAGLHLQVDAFDTVDHPGAGPNFSPDQTDCCLLNTPARALDIAPDPALGKRVPVFDAPDTDANDADHFPTRAALGSYLADRLSQVRALNSDVLSLNIRKRTVSDVEQRADGLWLETDGAWIGPYADVLLTLGQPQTRPDDQLAAWIDHVAAGHGALRAAYPDRALLEAAQGWAGQTVAIRGLGLSTMDVLRVLTTGLGGEFTASGYRRSGREPARILPFSLNGQPPAPKPVSQAVDQLFDLSDRELASIIDALCSGMQQGPDGALMTFCAGLAPPVVRILDEVGSPATAADVDRWLATEQTDPGGQATLPPLQTLQHTIAMAEGRSPADVGFTVGQVMRKLENAIRKAFNPETVLPQTAKALVGFNEGLSRYSYGPPLRSARELLMLVEAGVVSFVEAEDPDIEMVDGGWLLRDGSEQRRATVMVDAVLPPPDLDRVTEPLFEALRRKGWITPVAEGLGAQTAADGGLIAARGQGVTNLCLLGRMALGSVIAVDSIHDCFGAATHRWADGVMQRHATGGGQAPQGLGNNPPE</sequence>
<evidence type="ECO:0000313" key="2">
    <source>
        <dbReference type="EMBL" id="PVA08198.1"/>
    </source>
</evidence>
<dbReference type="PANTHER" id="PTHR40254:SF1">
    <property type="entry name" value="BLR0577 PROTEIN"/>
    <property type="match status" value="1"/>
</dbReference>
<name>A0A2T7G1D1_9RHOB</name>
<comment type="caution">
    <text evidence="2">The sequence shown here is derived from an EMBL/GenBank/DDBJ whole genome shotgun (WGS) entry which is preliminary data.</text>
</comment>
<dbReference type="OrthoDB" id="6309046at2"/>
<dbReference type="InterPro" id="IPR038732">
    <property type="entry name" value="HpyO/CreE_NAD-binding"/>
</dbReference>
<dbReference type="InterPro" id="IPR052189">
    <property type="entry name" value="L-asp_N-monooxygenase_NS-form"/>
</dbReference>
<dbReference type="Pfam" id="PF13454">
    <property type="entry name" value="NAD_binding_9"/>
    <property type="match status" value="1"/>
</dbReference>
<evidence type="ECO:0000259" key="1">
    <source>
        <dbReference type="Pfam" id="PF13454"/>
    </source>
</evidence>
<reference evidence="2 3" key="1">
    <citation type="submission" date="2018-04" db="EMBL/GenBank/DDBJ databases">
        <title>Pelagivirga bohaiensis gen. nov., sp. nov., a bacterium isolated from the Bohai Sea.</title>
        <authorList>
            <person name="Ji X."/>
        </authorList>
    </citation>
    <scope>NUCLEOTIDE SEQUENCE [LARGE SCALE GENOMIC DNA]</scope>
    <source>
        <strain evidence="2 3">BH-SD16</strain>
    </source>
</reference>
<dbReference type="RefSeq" id="WP_108639352.1">
    <property type="nucleotide sequence ID" value="NZ_QCYG01000001.1"/>
</dbReference>
<proteinExistence type="predicted"/>
<organism evidence="2 3">
    <name type="scientific">Thalassorhabdomicrobium marinisediminis</name>
    <dbReference type="NCBI Taxonomy" id="2170577"/>
    <lineage>
        <taxon>Bacteria</taxon>
        <taxon>Pseudomonadati</taxon>
        <taxon>Pseudomonadota</taxon>
        <taxon>Alphaproteobacteria</taxon>
        <taxon>Rhodobacterales</taxon>
        <taxon>Paracoccaceae</taxon>
        <taxon>Thalassorhabdomicrobium</taxon>
    </lineage>
</organism>